<dbReference type="STRING" id="159291.SAMN05920897_1363"/>
<sequence length="321" mass="37849">MQDKNIYDFFPPIENSVSKIYQYINTQRYQTKLLSDVDTWNQICSSLWVIGDTLLSLKDYDKSEFPDSDGLKYIFTYGLLQSLFIQQDAITHLAEAFDIDLGIQSEKLKQIREIRNAAIGHPTKMQRKNKKFFNYISRISMSKYFFTIQVASKDTPDDFQNVDTKKIIISQLSEIKELVMKIENELSDRDKDHKKKFEGDLLLNLFEGDLHYQFEKIFSGIFNPGHGNLEFGLSMLNSVRSIYERFKSELNNRDELQGNSSLQYELDNYFHAIKQLEKYFGSENIEMNEKDARIYAYYLREEHKYFHQIASEIDDEYIGSV</sequence>
<evidence type="ECO:0000313" key="1">
    <source>
        <dbReference type="EMBL" id="SIR08252.1"/>
    </source>
</evidence>
<dbReference type="RefSeq" id="WP_083944058.1">
    <property type="nucleotide sequence ID" value="NZ_FTMS01000036.1"/>
</dbReference>
<name>A0A1N6Y0U7_9SPIO</name>
<keyword evidence="2" id="KW-1185">Reference proteome</keyword>
<dbReference type="Proteomes" id="UP000186400">
    <property type="component" value="Unassembled WGS sequence"/>
</dbReference>
<dbReference type="AlphaFoldDB" id="A0A1N6Y0U7"/>
<dbReference type="EMBL" id="FTMS01000036">
    <property type="protein sequence ID" value="SIR08252.1"/>
    <property type="molecule type" value="Genomic_DNA"/>
</dbReference>
<protein>
    <submittedName>
        <fullName evidence="1">Uncharacterized protein</fullName>
    </submittedName>
</protein>
<organism evidence="1 2">
    <name type="scientific">Alkalispirochaeta americana</name>
    <dbReference type="NCBI Taxonomy" id="159291"/>
    <lineage>
        <taxon>Bacteria</taxon>
        <taxon>Pseudomonadati</taxon>
        <taxon>Spirochaetota</taxon>
        <taxon>Spirochaetia</taxon>
        <taxon>Spirochaetales</taxon>
        <taxon>Spirochaetaceae</taxon>
        <taxon>Alkalispirochaeta</taxon>
    </lineage>
</organism>
<evidence type="ECO:0000313" key="2">
    <source>
        <dbReference type="Proteomes" id="UP000186400"/>
    </source>
</evidence>
<reference evidence="1 2" key="1">
    <citation type="submission" date="2017-01" db="EMBL/GenBank/DDBJ databases">
        <authorList>
            <person name="Mah S.A."/>
            <person name="Swanson W.J."/>
            <person name="Moy G.W."/>
            <person name="Vacquier V.D."/>
        </authorList>
    </citation>
    <scope>NUCLEOTIDE SEQUENCE [LARGE SCALE GENOMIC DNA]</scope>
    <source>
        <strain evidence="1 2">ASpG1</strain>
    </source>
</reference>
<proteinExistence type="predicted"/>
<dbReference type="OrthoDB" id="5540871at2"/>
<gene>
    <name evidence="1" type="ORF">SAMN05920897_1363</name>
</gene>
<accession>A0A1N6Y0U7</accession>